<organism evidence="1 2">
    <name type="scientific">Acrobeloides nanus</name>
    <dbReference type="NCBI Taxonomy" id="290746"/>
    <lineage>
        <taxon>Eukaryota</taxon>
        <taxon>Metazoa</taxon>
        <taxon>Ecdysozoa</taxon>
        <taxon>Nematoda</taxon>
        <taxon>Chromadorea</taxon>
        <taxon>Rhabditida</taxon>
        <taxon>Tylenchina</taxon>
        <taxon>Cephalobomorpha</taxon>
        <taxon>Cephaloboidea</taxon>
        <taxon>Cephalobidae</taxon>
        <taxon>Acrobeloides</taxon>
    </lineage>
</organism>
<proteinExistence type="predicted"/>
<dbReference type="Proteomes" id="UP000887540">
    <property type="component" value="Unplaced"/>
</dbReference>
<accession>A0A914CF29</accession>
<dbReference type="WBParaSite" id="ACRNAN_scaffold10219.g15568.t1">
    <property type="protein sequence ID" value="ACRNAN_scaffold10219.g15568.t1"/>
    <property type="gene ID" value="ACRNAN_scaffold10219.g15568"/>
</dbReference>
<sequence>MNGEIQPSGDAIDFRQNGSHLPVRPGDVIIKTNEKFSDSYDLYEILG</sequence>
<reference evidence="2" key="1">
    <citation type="submission" date="2022-11" db="UniProtKB">
        <authorList>
            <consortium name="WormBaseParasite"/>
        </authorList>
    </citation>
    <scope>IDENTIFICATION</scope>
</reference>
<evidence type="ECO:0000313" key="1">
    <source>
        <dbReference type="Proteomes" id="UP000887540"/>
    </source>
</evidence>
<protein>
    <submittedName>
        <fullName evidence="2">Uncharacterized protein</fullName>
    </submittedName>
</protein>
<name>A0A914CF29_9BILA</name>
<evidence type="ECO:0000313" key="2">
    <source>
        <dbReference type="WBParaSite" id="ACRNAN_scaffold10219.g15568.t1"/>
    </source>
</evidence>
<keyword evidence="1" id="KW-1185">Reference proteome</keyword>
<dbReference type="AlphaFoldDB" id="A0A914CF29"/>